<dbReference type="KEGG" id="mhd:Marky_1740"/>
<proteinExistence type="predicted"/>
<sequence>MRRLACALGVLLSLAWARPEAEVVFRWDQTAASPGVPSLSVALEDTWVHGGIQGAYRAVARVRFGLEAWLEEGFVNLPLGEARLELGKAPFIPEPRFSARPAVWGAALRYYPRHDVTLQALLLESAPHALFGAEWRTGAWRVGGYAHPAGGLAFAERRGRGWGVYGVAGVRQGEVLPGFGLRGRWSGVEYRLEWRLEAGVWGQAEARLARGVHLEAHGRWWPGRVGTVGVAGRWGADGAQVGAGVDLLLEPGFAWRVFVEVRGR</sequence>
<name>F2NMU1_MARHT</name>
<protein>
    <submittedName>
        <fullName evidence="1">Uncharacterized protein</fullName>
    </submittedName>
</protein>
<organism evidence="1 2">
    <name type="scientific">Marinithermus hydrothermalis (strain DSM 14884 / JCM 11576 / T1)</name>
    <dbReference type="NCBI Taxonomy" id="869210"/>
    <lineage>
        <taxon>Bacteria</taxon>
        <taxon>Thermotogati</taxon>
        <taxon>Deinococcota</taxon>
        <taxon>Deinococci</taxon>
        <taxon>Thermales</taxon>
        <taxon>Thermaceae</taxon>
        <taxon>Marinithermus</taxon>
    </lineage>
</organism>
<dbReference type="HOGENOM" id="CLU_1052936_0_0_0"/>
<dbReference type="EMBL" id="CP002630">
    <property type="protein sequence ID" value="AEB12475.1"/>
    <property type="molecule type" value="Genomic_DNA"/>
</dbReference>
<dbReference type="AlphaFoldDB" id="F2NMU1"/>
<reference evidence="1 2" key="1">
    <citation type="journal article" date="2012" name="Stand. Genomic Sci.">
        <title>Complete genome sequence of the aerobic, heterotroph Marinithermus hydrothermalis type strain (T1(T)) from a deep-sea hydrothermal vent chimney.</title>
        <authorList>
            <person name="Copeland A."/>
            <person name="Gu W."/>
            <person name="Yasawong M."/>
            <person name="Lapidus A."/>
            <person name="Lucas S."/>
            <person name="Deshpande S."/>
            <person name="Pagani I."/>
            <person name="Tapia R."/>
            <person name="Cheng J.F."/>
            <person name="Goodwin L.A."/>
            <person name="Pitluck S."/>
            <person name="Liolios K."/>
            <person name="Ivanova N."/>
            <person name="Mavromatis K."/>
            <person name="Mikhailova N."/>
            <person name="Pati A."/>
            <person name="Chen A."/>
            <person name="Palaniappan K."/>
            <person name="Land M."/>
            <person name="Pan C."/>
            <person name="Brambilla E.M."/>
            <person name="Rohde M."/>
            <person name="Tindall B.J."/>
            <person name="Sikorski J."/>
            <person name="Goker M."/>
            <person name="Detter J.C."/>
            <person name="Bristow J."/>
            <person name="Eisen J.A."/>
            <person name="Markowitz V."/>
            <person name="Hugenholtz P."/>
            <person name="Kyrpides N.C."/>
            <person name="Klenk H.P."/>
            <person name="Woyke T."/>
        </authorList>
    </citation>
    <scope>NUCLEOTIDE SEQUENCE [LARGE SCALE GENOMIC DNA]</scope>
    <source>
        <strain evidence="2">DSM 14884 / JCM 11576 / T1</strain>
    </source>
</reference>
<dbReference type="RefSeq" id="WP_013704521.1">
    <property type="nucleotide sequence ID" value="NC_015387.1"/>
</dbReference>
<keyword evidence="2" id="KW-1185">Reference proteome</keyword>
<accession>F2NMU1</accession>
<dbReference type="Proteomes" id="UP000007030">
    <property type="component" value="Chromosome"/>
</dbReference>
<evidence type="ECO:0000313" key="1">
    <source>
        <dbReference type="EMBL" id="AEB12475.1"/>
    </source>
</evidence>
<evidence type="ECO:0000313" key="2">
    <source>
        <dbReference type="Proteomes" id="UP000007030"/>
    </source>
</evidence>
<dbReference type="OrthoDB" id="9797953at2"/>
<gene>
    <name evidence="1" type="ordered locus">Marky_1740</name>
</gene>